<keyword evidence="10" id="KW-1185">Reference proteome</keyword>
<sequence>MRGKHELNPNILGLMNLISIVAVARGGGKTVRFNELFIVPIAFLCYYLVFMSASDNVSSDYVMATSATSLFFTASDVILLRRFQPELRMIGQKKPSTEMSFVERLKWALQLQLTPRGINWAHEPTEHLAPRPTETSRTRFIISKLLSAAYYFIYFDILSIIIRTNPCFGTGGPSFTEFGWIWRTTIWLHPCLVYAWLSMTYDLASIVGVGLGIWEPRDWPRLFGDVRDAYTIRKCWGRVWHQLLRKFLTGHMNFFARALHLPRGTFSTYFKLFGSFFISGLTHYGAEYTLLQNWSGKAMWFFPLQAAAITFEDAVIGIAKRLGFRENFFFRFVGYVWVFVWFAYCLPPWLDPTFHAGTTDMGVNVSLIMGIWKGDWTPKRQ</sequence>
<accession>A0A9P6CXM8</accession>
<evidence type="ECO:0000256" key="7">
    <source>
        <dbReference type="SAM" id="Phobius"/>
    </source>
</evidence>
<reference evidence="9" key="1">
    <citation type="submission" date="2020-11" db="EMBL/GenBank/DDBJ databases">
        <authorList>
            <consortium name="DOE Joint Genome Institute"/>
            <person name="Ahrendt S."/>
            <person name="Riley R."/>
            <person name="Andreopoulos W."/>
            <person name="Labutti K."/>
            <person name="Pangilinan J."/>
            <person name="Ruiz-Duenas F.J."/>
            <person name="Barrasa J.M."/>
            <person name="Sanchez-Garcia M."/>
            <person name="Camarero S."/>
            <person name="Miyauchi S."/>
            <person name="Serrano A."/>
            <person name="Linde D."/>
            <person name="Babiker R."/>
            <person name="Drula E."/>
            <person name="Ayuso-Fernandez I."/>
            <person name="Pacheco R."/>
            <person name="Padilla G."/>
            <person name="Ferreira P."/>
            <person name="Barriuso J."/>
            <person name="Kellner H."/>
            <person name="Castanera R."/>
            <person name="Alfaro M."/>
            <person name="Ramirez L."/>
            <person name="Pisabarro A.G."/>
            <person name="Kuo A."/>
            <person name="Tritt A."/>
            <person name="Lipzen A."/>
            <person name="He G."/>
            <person name="Yan M."/>
            <person name="Ng V."/>
            <person name="Cullen D."/>
            <person name="Martin F."/>
            <person name="Rosso M.-N."/>
            <person name="Henrissat B."/>
            <person name="Hibbett D."/>
            <person name="Martinez A.T."/>
            <person name="Grigoriev I.V."/>
        </authorList>
    </citation>
    <scope>NUCLEOTIDE SEQUENCE</scope>
    <source>
        <strain evidence="9">CIRM-BRFM 674</strain>
    </source>
</reference>
<dbReference type="InterPro" id="IPR032805">
    <property type="entry name" value="Wax_synthase_dom"/>
</dbReference>
<dbReference type="GO" id="GO:0006629">
    <property type="term" value="P:lipid metabolic process"/>
    <property type="evidence" value="ECO:0007669"/>
    <property type="project" value="InterPro"/>
</dbReference>
<evidence type="ECO:0000313" key="9">
    <source>
        <dbReference type="EMBL" id="KAF9483112.1"/>
    </source>
</evidence>
<feature type="transmembrane region" description="Helical" evidence="7">
    <location>
        <begin position="328"/>
        <end position="350"/>
    </location>
</feature>
<keyword evidence="5 7" id="KW-1133">Transmembrane helix</keyword>
<keyword evidence="3" id="KW-0808">Transferase</keyword>
<feature type="transmembrane region" description="Helical" evidence="7">
    <location>
        <begin position="141"/>
        <end position="162"/>
    </location>
</feature>
<comment type="similarity">
    <text evidence="2">Belongs to the wax synthase family.</text>
</comment>
<evidence type="ECO:0000256" key="4">
    <source>
        <dbReference type="ARBA" id="ARBA00022692"/>
    </source>
</evidence>
<gene>
    <name evidence="9" type="ORF">BDN70DRAFT_874161</name>
</gene>
<evidence type="ECO:0000256" key="6">
    <source>
        <dbReference type="ARBA" id="ARBA00023136"/>
    </source>
</evidence>
<evidence type="ECO:0000256" key="1">
    <source>
        <dbReference type="ARBA" id="ARBA00004141"/>
    </source>
</evidence>
<proteinExistence type="inferred from homology"/>
<protein>
    <recommendedName>
        <fullName evidence="8">Wax synthase domain-containing protein</fullName>
    </recommendedName>
</protein>
<dbReference type="Proteomes" id="UP000807469">
    <property type="component" value="Unassembled WGS sequence"/>
</dbReference>
<evidence type="ECO:0000256" key="3">
    <source>
        <dbReference type="ARBA" id="ARBA00022679"/>
    </source>
</evidence>
<dbReference type="PANTHER" id="PTHR31595:SF67">
    <property type="entry name" value="WAX SYNTHASE DOMAIN-CONTAINING PROTEIN"/>
    <property type="match status" value="1"/>
</dbReference>
<dbReference type="EMBL" id="MU155157">
    <property type="protein sequence ID" value="KAF9483112.1"/>
    <property type="molecule type" value="Genomic_DNA"/>
</dbReference>
<dbReference type="AlphaFoldDB" id="A0A9P6CXM8"/>
<dbReference type="PANTHER" id="PTHR31595">
    <property type="entry name" value="LONG-CHAIN-ALCOHOL O-FATTY-ACYLTRANSFERASE 3-RELATED"/>
    <property type="match status" value="1"/>
</dbReference>
<feature type="transmembrane region" description="Helical" evidence="7">
    <location>
        <begin position="61"/>
        <end position="80"/>
    </location>
</feature>
<evidence type="ECO:0000256" key="2">
    <source>
        <dbReference type="ARBA" id="ARBA00007282"/>
    </source>
</evidence>
<evidence type="ECO:0000256" key="5">
    <source>
        <dbReference type="ARBA" id="ARBA00022989"/>
    </source>
</evidence>
<dbReference type="GO" id="GO:0008374">
    <property type="term" value="F:O-acyltransferase activity"/>
    <property type="evidence" value="ECO:0007669"/>
    <property type="project" value="InterPro"/>
</dbReference>
<keyword evidence="4 7" id="KW-0812">Transmembrane</keyword>
<dbReference type="GO" id="GO:0016020">
    <property type="term" value="C:membrane"/>
    <property type="evidence" value="ECO:0007669"/>
    <property type="project" value="UniProtKB-SubCell"/>
</dbReference>
<organism evidence="9 10">
    <name type="scientific">Pholiota conissans</name>
    <dbReference type="NCBI Taxonomy" id="109636"/>
    <lineage>
        <taxon>Eukaryota</taxon>
        <taxon>Fungi</taxon>
        <taxon>Dikarya</taxon>
        <taxon>Basidiomycota</taxon>
        <taxon>Agaricomycotina</taxon>
        <taxon>Agaricomycetes</taxon>
        <taxon>Agaricomycetidae</taxon>
        <taxon>Agaricales</taxon>
        <taxon>Agaricineae</taxon>
        <taxon>Strophariaceae</taxon>
        <taxon>Pholiota</taxon>
    </lineage>
</organism>
<dbReference type="Pfam" id="PF13813">
    <property type="entry name" value="MBOAT_2"/>
    <property type="match status" value="1"/>
</dbReference>
<name>A0A9P6CXM8_9AGAR</name>
<comment type="subcellular location">
    <subcellularLocation>
        <location evidence="1">Membrane</location>
        <topology evidence="1">Multi-pass membrane protein</topology>
    </subcellularLocation>
</comment>
<evidence type="ECO:0000259" key="8">
    <source>
        <dbReference type="Pfam" id="PF13813"/>
    </source>
</evidence>
<evidence type="ECO:0000313" key="10">
    <source>
        <dbReference type="Proteomes" id="UP000807469"/>
    </source>
</evidence>
<feature type="transmembrane region" description="Helical" evidence="7">
    <location>
        <begin position="193"/>
        <end position="214"/>
    </location>
</feature>
<feature type="transmembrane region" description="Helical" evidence="7">
    <location>
        <begin position="31"/>
        <end position="49"/>
    </location>
</feature>
<keyword evidence="6 7" id="KW-0472">Membrane</keyword>
<dbReference type="OrthoDB" id="1077582at2759"/>
<comment type="caution">
    <text evidence="9">The sequence shown here is derived from an EMBL/GenBank/DDBJ whole genome shotgun (WGS) entry which is preliminary data.</text>
</comment>
<dbReference type="InterPro" id="IPR044851">
    <property type="entry name" value="Wax_synthase"/>
</dbReference>
<feature type="domain" description="Wax synthase" evidence="8">
    <location>
        <begin position="219"/>
        <end position="303"/>
    </location>
</feature>